<feature type="transmembrane region" description="Helical" evidence="7">
    <location>
        <begin position="15"/>
        <end position="35"/>
    </location>
</feature>
<dbReference type="GO" id="GO:0016020">
    <property type="term" value="C:membrane"/>
    <property type="evidence" value="ECO:0007669"/>
    <property type="project" value="UniProtKB-SubCell"/>
</dbReference>
<accession>A0A8C7C540</accession>
<evidence type="ECO:0000259" key="8">
    <source>
        <dbReference type="Pfam" id="PF15371"/>
    </source>
</evidence>
<keyword evidence="10" id="KW-1185">Reference proteome</keyword>
<dbReference type="GeneTree" id="ENSGT00950000183043"/>
<dbReference type="InterPro" id="IPR027970">
    <property type="entry name" value="SPATA31-like"/>
</dbReference>
<evidence type="ECO:0000313" key="10">
    <source>
        <dbReference type="Proteomes" id="UP000694425"/>
    </source>
</evidence>
<keyword evidence="3 7" id="KW-1133">Transmembrane helix</keyword>
<protein>
    <recommendedName>
        <fullName evidence="8">SPATA31-like domain-containing protein</fullName>
    </recommendedName>
</protein>
<evidence type="ECO:0000256" key="1">
    <source>
        <dbReference type="ARBA" id="ARBA00004167"/>
    </source>
</evidence>
<evidence type="ECO:0000256" key="7">
    <source>
        <dbReference type="SAM" id="Phobius"/>
    </source>
</evidence>
<feature type="region of interest" description="Disordered" evidence="6">
    <location>
        <begin position="136"/>
        <end position="188"/>
    </location>
</feature>
<keyword evidence="4 7" id="KW-0472">Membrane</keyword>
<sequence>MLSHNVVLWDFKYPLYTYGFIFIILLIIWQVTRSYCGLRLEPKRICCQRVARAEGDQVSQVGGVSQFLTVVIFPPSQGWLPQEGSVRRVLCADTCCETCNAMALEIQQLLPESGLRSKMKSFLHCFNSKAKGKVHEESMSSTAGKGANTRKENAEKGLAPAKSSMGQTKSERTRGDSKAQYSPTEKKEGLAFLDEKRWSAQEDPTQSKVIVGSHLCPLKRIATVIFI</sequence>
<proteinExistence type="inferred from homology"/>
<organism evidence="9 10">
    <name type="scientific">Neovison vison</name>
    <name type="common">American mink</name>
    <name type="synonym">Mustela vison</name>
    <dbReference type="NCBI Taxonomy" id="452646"/>
    <lineage>
        <taxon>Eukaryota</taxon>
        <taxon>Metazoa</taxon>
        <taxon>Chordata</taxon>
        <taxon>Craniata</taxon>
        <taxon>Vertebrata</taxon>
        <taxon>Euteleostomi</taxon>
        <taxon>Mammalia</taxon>
        <taxon>Eutheria</taxon>
        <taxon>Laurasiatheria</taxon>
        <taxon>Carnivora</taxon>
        <taxon>Caniformia</taxon>
        <taxon>Musteloidea</taxon>
        <taxon>Mustelidae</taxon>
        <taxon>Mustelinae</taxon>
        <taxon>Neogale</taxon>
    </lineage>
</organism>
<evidence type="ECO:0000256" key="2">
    <source>
        <dbReference type="ARBA" id="ARBA00022692"/>
    </source>
</evidence>
<evidence type="ECO:0000256" key="6">
    <source>
        <dbReference type="SAM" id="MobiDB-lite"/>
    </source>
</evidence>
<name>A0A8C7C540_NEOVI</name>
<feature type="domain" description="SPATA31-like" evidence="8">
    <location>
        <begin position="76"/>
        <end position="113"/>
    </location>
</feature>
<dbReference type="PANTHER" id="PTHR21859">
    <property type="entry name" value="ACROSOME-SPECIFIC PROTEIN"/>
    <property type="match status" value="1"/>
</dbReference>
<reference evidence="9" key="1">
    <citation type="submission" date="2025-08" db="UniProtKB">
        <authorList>
            <consortium name="Ensembl"/>
        </authorList>
    </citation>
    <scope>IDENTIFICATION</scope>
</reference>
<dbReference type="Proteomes" id="UP000694425">
    <property type="component" value="Unplaced"/>
</dbReference>
<dbReference type="Ensembl" id="ENSNVIT00000036167.1">
    <property type="protein sequence ID" value="ENSNVIP00000031223.1"/>
    <property type="gene ID" value="ENSNVIG00000024028.1"/>
</dbReference>
<dbReference type="Pfam" id="PF15371">
    <property type="entry name" value="DUF4599"/>
    <property type="match status" value="1"/>
</dbReference>
<keyword evidence="2 7" id="KW-0812">Transmembrane</keyword>
<evidence type="ECO:0000313" key="9">
    <source>
        <dbReference type="Ensembl" id="ENSNVIP00000031223.1"/>
    </source>
</evidence>
<comment type="subcellular location">
    <subcellularLocation>
        <location evidence="1">Membrane</location>
        <topology evidence="1">Single-pass membrane protein</topology>
    </subcellularLocation>
</comment>
<evidence type="ECO:0000256" key="4">
    <source>
        <dbReference type="ARBA" id="ARBA00023136"/>
    </source>
</evidence>
<reference evidence="9" key="2">
    <citation type="submission" date="2025-09" db="UniProtKB">
        <authorList>
            <consortium name="Ensembl"/>
        </authorList>
    </citation>
    <scope>IDENTIFICATION</scope>
</reference>
<evidence type="ECO:0000256" key="3">
    <source>
        <dbReference type="ARBA" id="ARBA00022989"/>
    </source>
</evidence>
<dbReference type="PANTHER" id="PTHR21859:SF15">
    <property type="entry name" value="PROTEIN SPATA31F1-RELATED"/>
    <property type="match status" value="1"/>
</dbReference>
<evidence type="ECO:0000256" key="5">
    <source>
        <dbReference type="ARBA" id="ARBA00035009"/>
    </source>
</evidence>
<comment type="similarity">
    <text evidence="5">Belongs to the SPATA31 family.</text>
</comment>
<dbReference type="AlphaFoldDB" id="A0A8C7C540"/>